<proteinExistence type="predicted"/>
<dbReference type="EMBL" id="CM042011">
    <property type="protein sequence ID" value="KAI3768128.1"/>
    <property type="molecule type" value="Genomic_DNA"/>
</dbReference>
<dbReference type="Proteomes" id="UP001055811">
    <property type="component" value="Linkage Group LG03"/>
</dbReference>
<protein>
    <submittedName>
        <fullName evidence="1">Uncharacterized protein</fullName>
    </submittedName>
</protein>
<reference evidence="2" key="1">
    <citation type="journal article" date="2022" name="Mol. Ecol. Resour.">
        <title>The genomes of chicory, endive, great burdock and yacon provide insights into Asteraceae palaeo-polyploidization history and plant inulin production.</title>
        <authorList>
            <person name="Fan W."/>
            <person name="Wang S."/>
            <person name="Wang H."/>
            <person name="Wang A."/>
            <person name="Jiang F."/>
            <person name="Liu H."/>
            <person name="Zhao H."/>
            <person name="Xu D."/>
            <person name="Zhang Y."/>
        </authorList>
    </citation>
    <scope>NUCLEOTIDE SEQUENCE [LARGE SCALE GENOMIC DNA]</scope>
    <source>
        <strain evidence="2">cv. Punajuju</strain>
    </source>
</reference>
<reference evidence="1 2" key="2">
    <citation type="journal article" date="2022" name="Mol. Ecol. Resour.">
        <title>The genomes of chicory, endive, great burdock and yacon provide insights into Asteraceae paleo-polyploidization history and plant inulin production.</title>
        <authorList>
            <person name="Fan W."/>
            <person name="Wang S."/>
            <person name="Wang H."/>
            <person name="Wang A."/>
            <person name="Jiang F."/>
            <person name="Liu H."/>
            <person name="Zhao H."/>
            <person name="Xu D."/>
            <person name="Zhang Y."/>
        </authorList>
    </citation>
    <scope>NUCLEOTIDE SEQUENCE [LARGE SCALE GENOMIC DNA]</scope>
    <source>
        <strain evidence="2">cv. Punajuju</strain>
        <tissue evidence="1">Leaves</tissue>
    </source>
</reference>
<comment type="caution">
    <text evidence="1">The sequence shown here is derived from an EMBL/GenBank/DDBJ whole genome shotgun (WGS) entry which is preliminary data.</text>
</comment>
<evidence type="ECO:0000313" key="2">
    <source>
        <dbReference type="Proteomes" id="UP001055811"/>
    </source>
</evidence>
<gene>
    <name evidence="1" type="ORF">L2E82_18560</name>
</gene>
<organism evidence="1 2">
    <name type="scientific">Cichorium intybus</name>
    <name type="common">Chicory</name>
    <dbReference type="NCBI Taxonomy" id="13427"/>
    <lineage>
        <taxon>Eukaryota</taxon>
        <taxon>Viridiplantae</taxon>
        <taxon>Streptophyta</taxon>
        <taxon>Embryophyta</taxon>
        <taxon>Tracheophyta</taxon>
        <taxon>Spermatophyta</taxon>
        <taxon>Magnoliopsida</taxon>
        <taxon>eudicotyledons</taxon>
        <taxon>Gunneridae</taxon>
        <taxon>Pentapetalae</taxon>
        <taxon>asterids</taxon>
        <taxon>campanulids</taxon>
        <taxon>Asterales</taxon>
        <taxon>Asteraceae</taxon>
        <taxon>Cichorioideae</taxon>
        <taxon>Cichorieae</taxon>
        <taxon>Cichoriinae</taxon>
        <taxon>Cichorium</taxon>
    </lineage>
</organism>
<accession>A0ACB9F9T7</accession>
<name>A0ACB9F9T7_CICIN</name>
<evidence type="ECO:0000313" key="1">
    <source>
        <dbReference type="EMBL" id="KAI3768128.1"/>
    </source>
</evidence>
<keyword evidence="2" id="KW-1185">Reference proteome</keyword>
<sequence length="145" mass="16468">MKYDIHEANTDQEVEIYLLLSSFIFCIIIVQKLHKFCVNFILQDAEPSKAELARLEELKKIITEEEKEINRLTKGSKQLKKKVVLELQNKIENAGGERIKIHKAKVNKIQNANPPVGKDQPPDLAALVPSDTSSITDVSEKILYN</sequence>